<protein>
    <submittedName>
        <fullName evidence="2">Uncharacterized protein</fullName>
    </submittedName>
</protein>
<dbReference type="VEuPathDB" id="VectorBase:GPPI039537"/>
<name>A0A1B0BSX9_9MUSC</name>
<dbReference type="EMBL" id="JXJN01019897">
    <property type="status" value="NOT_ANNOTATED_CDS"/>
    <property type="molecule type" value="Genomic_DNA"/>
</dbReference>
<evidence type="ECO:0000313" key="3">
    <source>
        <dbReference type="Proteomes" id="UP000092460"/>
    </source>
</evidence>
<sequence>MPKKDISTKEAYFASLNEWQHTALATLCNFPTAATTTMQQQQSSQSSSNQGNSNQNVNQAAVANIMGRMGNVGLRILSDQSQIELINLTGGYEYIIAPF</sequence>
<reference evidence="2" key="2">
    <citation type="submission" date="2020-05" db="UniProtKB">
        <authorList>
            <consortium name="EnsemblMetazoa"/>
        </authorList>
    </citation>
    <scope>IDENTIFICATION</scope>
    <source>
        <strain evidence="2">IAEA</strain>
    </source>
</reference>
<dbReference type="AlphaFoldDB" id="A0A1B0BSX9"/>
<dbReference type="Proteomes" id="UP000092460">
    <property type="component" value="Unassembled WGS sequence"/>
</dbReference>
<evidence type="ECO:0000256" key="1">
    <source>
        <dbReference type="SAM" id="MobiDB-lite"/>
    </source>
</evidence>
<organism evidence="2 3">
    <name type="scientific">Glossina palpalis gambiensis</name>
    <dbReference type="NCBI Taxonomy" id="67801"/>
    <lineage>
        <taxon>Eukaryota</taxon>
        <taxon>Metazoa</taxon>
        <taxon>Ecdysozoa</taxon>
        <taxon>Arthropoda</taxon>
        <taxon>Hexapoda</taxon>
        <taxon>Insecta</taxon>
        <taxon>Pterygota</taxon>
        <taxon>Neoptera</taxon>
        <taxon>Endopterygota</taxon>
        <taxon>Diptera</taxon>
        <taxon>Brachycera</taxon>
        <taxon>Muscomorpha</taxon>
        <taxon>Hippoboscoidea</taxon>
        <taxon>Glossinidae</taxon>
        <taxon>Glossina</taxon>
    </lineage>
</organism>
<evidence type="ECO:0000313" key="2">
    <source>
        <dbReference type="EnsemblMetazoa" id="GPPI039537-PA"/>
    </source>
</evidence>
<accession>A0A1B0BSX9</accession>
<proteinExistence type="predicted"/>
<dbReference type="STRING" id="67801.A0A1B0BSX9"/>
<feature type="compositionally biased region" description="Low complexity" evidence="1">
    <location>
        <begin position="39"/>
        <end position="56"/>
    </location>
</feature>
<dbReference type="EnsemblMetazoa" id="GPPI039537-RA">
    <property type="protein sequence ID" value="GPPI039537-PA"/>
    <property type="gene ID" value="GPPI039537"/>
</dbReference>
<reference evidence="3" key="1">
    <citation type="submission" date="2015-01" db="EMBL/GenBank/DDBJ databases">
        <authorList>
            <person name="Aksoy S."/>
            <person name="Warren W."/>
            <person name="Wilson R.K."/>
        </authorList>
    </citation>
    <scope>NUCLEOTIDE SEQUENCE [LARGE SCALE GENOMIC DNA]</scope>
    <source>
        <strain evidence="3">IAEA</strain>
    </source>
</reference>
<feature type="region of interest" description="Disordered" evidence="1">
    <location>
        <begin position="35"/>
        <end position="56"/>
    </location>
</feature>
<keyword evidence="3" id="KW-1185">Reference proteome</keyword>